<keyword evidence="2" id="KW-1185">Reference proteome</keyword>
<evidence type="ECO:0000313" key="1">
    <source>
        <dbReference type="EMBL" id="OAD66861.1"/>
    </source>
</evidence>
<reference evidence="2" key="1">
    <citation type="submission" date="2015-06" db="EMBL/GenBank/DDBJ databases">
        <title>Expansion of signal transduction pathways in fungi by whole-genome duplication.</title>
        <authorList>
            <consortium name="DOE Joint Genome Institute"/>
            <person name="Corrochano L.M."/>
            <person name="Kuo A."/>
            <person name="Marcet-Houben M."/>
            <person name="Polaino S."/>
            <person name="Salamov A."/>
            <person name="Villalobos J.M."/>
            <person name="Alvarez M.I."/>
            <person name="Avalos J."/>
            <person name="Benito E.P."/>
            <person name="Benoit I."/>
            <person name="Burger G."/>
            <person name="Camino L.P."/>
            <person name="Canovas D."/>
            <person name="Cerda-Olmedo E."/>
            <person name="Cheng J.-F."/>
            <person name="Dominguez A."/>
            <person name="Elias M."/>
            <person name="Eslava A.P."/>
            <person name="Glaser F."/>
            <person name="Grimwood J."/>
            <person name="Gutierrez G."/>
            <person name="Heitman J."/>
            <person name="Henrissat B."/>
            <person name="Iturriaga E.A."/>
            <person name="Lang B.F."/>
            <person name="Lavin J.L."/>
            <person name="Lee S."/>
            <person name="Li W."/>
            <person name="Lindquist E."/>
            <person name="Lopez-Garcia S."/>
            <person name="Luque E.M."/>
            <person name="Marcos A.T."/>
            <person name="Martin J."/>
            <person name="McCluskey K."/>
            <person name="Medina H.R."/>
            <person name="Miralles-Duran A."/>
            <person name="Miyazaki A."/>
            <person name="Munoz-Torres E."/>
            <person name="Oguiza J.A."/>
            <person name="Ohm R."/>
            <person name="Olmedo M."/>
            <person name="Orejas M."/>
            <person name="Ortiz-Castellanos L."/>
            <person name="Pisabarro A.G."/>
            <person name="Rodriguez-Romero J."/>
            <person name="Ruiz-Herrera J."/>
            <person name="Ruiz-Vazquez R."/>
            <person name="Sanz C."/>
            <person name="Schackwitz W."/>
            <person name="Schmutz J."/>
            <person name="Shahriari M."/>
            <person name="Shelest E."/>
            <person name="Silva-Franco F."/>
            <person name="Soanes D."/>
            <person name="Syed K."/>
            <person name="Tagua V.G."/>
            <person name="Talbot N.J."/>
            <person name="Thon M."/>
            <person name="De vries R.P."/>
            <person name="Wiebenga A."/>
            <person name="Yadav J.S."/>
            <person name="Braun E.L."/>
            <person name="Baker S."/>
            <person name="Garre V."/>
            <person name="Horwitz B."/>
            <person name="Torres-Martinez S."/>
            <person name="Idnurm A."/>
            <person name="Herrera-Estrella A."/>
            <person name="Gabaldon T."/>
            <person name="Grigoriev I.V."/>
        </authorList>
    </citation>
    <scope>NUCLEOTIDE SEQUENCE [LARGE SCALE GENOMIC DNA]</scope>
    <source>
        <strain evidence="2">NRRL 1555(-)</strain>
    </source>
</reference>
<dbReference type="Proteomes" id="UP000077315">
    <property type="component" value="Unassembled WGS sequence"/>
</dbReference>
<dbReference type="InParanoid" id="A0A162ZHT0"/>
<dbReference type="OrthoDB" id="2426845at2759"/>
<feature type="non-terminal residue" evidence="1">
    <location>
        <position position="1"/>
    </location>
</feature>
<dbReference type="STRING" id="763407.A0A162ZHT0"/>
<protein>
    <submittedName>
        <fullName evidence="1">Uncharacterized protein</fullName>
    </submittedName>
</protein>
<dbReference type="Gene3D" id="3.20.20.140">
    <property type="entry name" value="Metal-dependent hydrolases"/>
    <property type="match status" value="1"/>
</dbReference>
<dbReference type="GeneID" id="28989562"/>
<evidence type="ECO:0000313" key="2">
    <source>
        <dbReference type="Proteomes" id="UP000077315"/>
    </source>
</evidence>
<proteinExistence type="predicted"/>
<accession>A0A162ZHT0</accession>
<dbReference type="AlphaFoldDB" id="A0A162ZHT0"/>
<organism evidence="1 2">
    <name type="scientific">Phycomyces blakesleeanus (strain ATCC 8743b / DSM 1359 / FGSC 10004 / NBRC 33097 / NRRL 1555)</name>
    <dbReference type="NCBI Taxonomy" id="763407"/>
    <lineage>
        <taxon>Eukaryota</taxon>
        <taxon>Fungi</taxon>
        <taxon>Fungi incertae sedis</taxon>
        <taxon>Mucoromycota</taxon>
        <taxon>Mucoromycotina</taxon>
        <taxon>Mucoromycetes</taxon>
        <taxon>Mucorales</taxon>
        <taxon>Phycomycetaceae</taxon>
        <taxon>Phycomyces</taxon>
    </lineage>
</organism>
<dbReference type="EMBL" id="KV441000">
    <property type="protein sequence ID" value="OAD66861.1"/>
    <property type="molecule type" value="Genomic_DNA"/>
</dbReference>
<dbReference type="VEuPathDB" id="FungiDB:PHYBLDRAFT_118953"/>
<sequence>NSKSDNYYGKAARGEIPLIVSVNNKDEIASLIQLKKQYLSSAKMSIMGGAEAHLVASHLAAADIAVILRPGLCTPANFDSIHCLTGAPLTNGTAAHVLHQHGVKIGLGVLDNSLARNLAWDAGWLSVTSTESYGLISEAQAVGFITTNLWDIFGLRQDDLFTNDFVVWSGSPFAMNSRPVFSYSQQQGIHTIV</sequence>
<name>A0A162ZHT0_PHYB8</name>
<dbReference type="RefSeq" id="XP_018284901.1">
    <property type="nucleotide sequence ID" value="XM_018428656.1"/>
</dbReference>
<gene>
    <name evidence="1" type="ORF">PHYBLDRAFT_118953</name>
</gene>